<evidence type="ECO:0000256" key="1">
    <source>
        <dbReference type="SAM" id="Phobius"/>
    </source>
</evidence>
<dbReference type="OrthoDB" id="490375at2"/>
<dbReference type="RefSeq" id="WP_070391639.1">
    <property type="nucleotide sequence ID" value="NZ_CP017599.1"/>
</dbReference>
<proteinExistence type="predicted"/>
<dbReference type="AlphaFoldDB" id="A0A1D8TNE9"/>
<dbReference type="EMBL" id="CP017599">
    <property type="protein sequence ID" value="AOW99146.1"/>
    <property type="molecule type" value="Genomic_DNA"/>
</dbReference>
<dbReference type="Proteomes" id="UP000177870">
    <property type="component" value="Chromosome"/>
</dbReference>
<gene>
    <name evidence="2" type="ORF">BJP34_06500</name>
</gene>
<organism evidence="2 3">
    <name type="scientific">Moorena producens PAL-8-15-08-1</name>
    <dbReference type="NCBI Taxonomy" id="1458985"/>
    <lineage>
        <taxon>Bacteria</taxon>
        <taxon>Bacillati</taxon>
        <taxon>Cyanobacteriota</taxon>
        <taxon>Cyanophyceae</taxon>
        <taxon>Coleofasciculales</taxon>
        <taxon>Coleofasciculaceae</taxon>
        <taxon>Moorena</taxon>
    </lineage>
</organism>
<keyword evidence="1" id="KW-1133">Transmembrane helix</keyword>
<sequence>MNDIKEQVVDNQGVDTIALVEQPQPLMENPALWLKNGDSPAEMILAIAVLLGALTRLIQVVGPWFKKQDG</sequence>
<reference evidence="3" key="1">
    <citation type="submission" date="2016-10" db="EMBL/GenBank/DDBJ databases">
        <title>Comparative genomics uncovers the prolific and rare metabolic potential of the cyanobacterial genus Moorea.</title>
        <authorList>
            <person name="Leao T."/>
            <person name="Castelao G."/>
            <person name="Korobeynikov A."/>
            <person name="Monroe E.A."/>
            <person name="Podell S."/>
            <person name="Glukhov E."/>
            <person name="Allen E."/>
            <person name="Gerwick W.H."/>
            <person name="Gerwick L."/>
        </authorList>
    </citation>
    <scope>NUCLEOTIDE SEQUENCE [LARGE SCALE GENOMIC DNA]</scope>
    <source>
        <strain evidence="3">PAL-8-15-08-1</strain>
    </source>
</reference>
<evidence type="ECO:0000313" key="3">
    <source>
        <dbReference type="Proteomes" id="UP000177870"/>
    </source>
</evidence>
<dbReference type="KEGG" id="mpro:BJP34_06500"/>
<accession>A0A1D8TNE9</accession>
<protein>
    <submittedName>
        <fullName evidence="2">Uncharacterized protein</fullName>
    </submittedName>
</protein>
<feature type="transmembrane region" description="Helical" evidence="1">
    <location>
        <begin position="43"/>
        <end position="65"/>
    </location>
</feature>
<evidence type="ECO:0000313" key="2">
    <source>
        <dbReference type="EMBL" id="AOW99146.1"/>
    </source>
</evidence>
<name>A0A1D8TNE9_9CYAN</name>
<keyword evidence="1" id="KW-0472">Membrane</keyword>
<keyword evidence="1" id="KW-0812">Transmembrane</keyword>